<sequence>MRARTIGLFALVVGLGAAAGLTAFGQPTPSKPTWLYGHDLRVRKGGTTDFNAETPKVGIEFFKDEPAGALVAVTESGSLAVLPVVPVSADGEKKATWLFGHDMRARKASEEKFSKETTKYGVEVYKDTATGKILYISEKGYPAFADAPQSFVSGSEKEAEWHHALVLKVRSPDQSEFNEKTPKFGVEVFKDGNTGGLVYISETGSISTAASPGTPVAKNSVKPPTALYGLELRVRKADEPNFEKDKTPHYGVEVFKDENAGVLIYVSQSGSIATVPVPMTDLKSNKGVKWTHAMTLKARPSGVKEFAKAAKFGVEVFQDNNSGYLVFISETGAIAVLAK</sequence>
<evidence type="ECO:0000313" key="3">
    <source>
        <dbReference type="Proteomes" id="UP000214646"/>
    </source>
</evidence>
<name>A0A225E5J5_9BACT</name>
<feature type="chain" id="PRO_5012058858" evidence="1">
    <location>
        <begin position="26"/>
        <end position="339"/>
    </location>
</feature>
<dbReference type="Proteomes" id="UP000214646">
    <property type="component" value="Unassembled WGS sequence"/>
</dbReference>
<keyword evidence="1" id="KW-0732">Signal</keyword>
<dbReference type="AlphaFoldDB" id="A0A225E5J5"/>
<organism evidence="2 3">
    <name type="scientific">Fimbriiglobus ruber</name>
    <dbReference type="NCBI Taxonomy" id="1908690"/>
    <lineage>
        <taxon>Bacteria</taxon>
        <taxon>Pseudomonadati</taxon>
        <taxon>Planctomycetota</taxon>
        <taxon>Planctomycetia</taxon>
        <taxon>Gemmatales</taxon>
        <taxon>Gemmataceae</taxon>
        <taxon>Fimbriiglobus</taxon>
    </lineage>
</organism>
<evidence type="ECO:0000313" key="2">
    <source>
        <dbReference type="EMBL" id="OWK43697.1"/>
    </source>
</evidence>
<protein>
    <submittedName>
        <fullName evidence="2">Uncharacterized protein</fullName>
    </submittedName>
</protein>
<gene>
    <name evidence="2" type="ORF">FRUB_03296</name>
</gene>
<dbReference type="OrthoDB" id="266786at2"/>
<accession>A0A225E5J5</accession>
<dbReference type="EMBL" id="NIDE01000004">
    <property type="protein sequence ID" value="OWK43697.1"/>
    <property type="molecule type" value="Genomic_DNA"/>
</dbReference>
<feature type="signal peptide" evidence="1">
    <location>
        <begin position="1"/>
        <end position="25"/>
    </location>
</feature>
<comment type="caution">
    <text evidence="2">The sequence shown here is derived from an EMBL/GenBank/DDBJ whole genome shotgun (WGS) entry which is preliminary data.</text>
</comment>
<evidence type="ECO:0000256" key="1">
    <source>
        <dbReference type="SAM" id="SignalP"/>
    </source>
</evidence>
<reference evidence="3" key="1">
    <citation type="submission" date="2017-06" db="EMBL/GenBank/DDBJ databases">
        <title>Genome analysis of Fimbriiglobus ruber SP5, the first member of the order Planctomycetales with confirmed chitinolytic capability.</title>
        <authorList>
            <person name="Ravin N.V."/>
            <person name="Rakitin A.L."/>
            <person name="Ivanova A.A."/>
            <person name="Beletsky A.V."/>
            <person name="Kulichevskaya I.S."/>
            <person name="Mardanov A.V."/>
            <person name="Dedysh S.N."/>
        </authorList>
    </citation>
    <scope>NUCLEOTIDE SEQUENCE [LARGE SCALE GENOMIC DNA]</scope>
    <source>
        <strain evidence="3">SP5</strain>
    </source>
</reference>
<dbReference type="RefSeq" id="WP_088254519.1">
    <property type="nucleotide sequence ID" value="NZ_NIDE01000004.1"/>
</dbReference>
<proteinExistence type="predicted"/>
<keyword evidence="3" id="KW-1185">Reference proteome</keyword>